<protein>
    <submittedName>
        <fullName evidence="1 2">Type III secretion pilus protein SctF</fullName>
    </submittedName>
</protein>
<sequence length="76" mass="7887">MSVLNGVKHGSDAANTASALGHFGTSAAGGKLTSTAANAEMDQYSNMILETQLHAMKCQFIENLGEACKEVGSKQI</sequence>
<geneLocation type="plasmid" evidence="2 3">
    <name>megaplasmid</name>
</geneLocation>
<gene>
    <name evidence="1" type="primary">sctF</name>
    <name evidence="2" type="ORF">IHE29_03050</name>
</gene>
<dbReference type="RefSeq" id="WP_013428979.1">
    <property type="nucleotide sequence ID" value="NZ_CP062172.1"/>
</dbReference>
<dbReference type="Proteomes" id="UP001493153">
    <property type="component" value="Plasmid megaplasmid"/>
</dbReference>
<dbReference type="AlphaFoldDB" id="E0WFA3"/>
<proteinExistence type="predicted"/>
<reference evidence="1" key="1">
    <citation type="journal article" date="2011" name="ISME J.">
        <title>Endofungal bacterium controls its host by an hrp type III secretion system.</title>
        <authorList>
            <person name="Lackner G."/>
            <person name="Moebius N."/>
            <person name="Hertweck C."/>
        </authorList>
    </citation>
    <scope>NUCLEOTIDE SEQUENCE</scope>
    <source>
        <strain evidence="1">HKI-0454</strain>
    </source>
</reference>
<dbReference type="EMBL" id="CP062175">
    <property type="protein sequence ID" value="WXK38307.1"/>
    <property type="molecule type" value="Genomic_DNA"/>
</dbReference>
<evidence type="ECO:0000313" key="1">
    <source>
        <dbReference type="EMBL" id="CBK52147.1"/>
    </source>
</evidence>
<evidence type="ECO:0000313" key="2">
    <source>
        <dbReference type="EMBL" id="WXK38307.1"/>
    </source>
</evidence>
<dbReference type="EMBL" id="FN687446">
    <property type="protein sequence ID" value="CBK52147.1"/>
    <property type="molecule type" value="Genomic_DNA"/>
</dbReference>
<name>E0WFA3_9BURK</name>
<keyword evidence="2" id="KW-0614">Plasmid</keyword>
<organism evidence="1">
    <name type="scientific">Mycetohabitans rhizoxinica</name>
    <dbReference type="NCBI Taxonomy" id="412963"/>
    <lineage>
        <taxon>Bacteria</taxon>
        <taxon>Pseudomonadati</taxon>
        <taxon>Pseudomonadota</taxon>
        <taxon>Betaproteobacteria</taxon>
        <taxon>Burkholderiales</taxon>
        <taxon>Burkholderiaceae</taxon>
        <taxon>Mycetohabitans</taxon>
    </lineage>
</organism>
<reference evidence="2 3" key="2">
    <citation type="submission" date="2020-09" db="EMBL/GenBank/DDBJ databases">
        <title>Genome sequences of Mycetohabitans spp.</title>
        <authorList>
            <person name="Carter M.E."/>
            <person name="Carpenter S.C.D."/>
            <person name="Bogdanove A.J."/>
        </authorList>
    </citation>
    <scope>NUCLEOTIDE SEQUENCE [LARGE SCALE GENOMIC DNA]</scope>
    <source>
        <strain evidence="2 3">B12</strain>
        <plasmid evidence="2 3">megaplasmid</plasmid>
    </source>
</reference>
<accession>E0WFA3</accession>
<evidence type="ECO:0000313" key="3">
    <source>
        <dbReference type="Proteomes" id="UP001493153"/>
    </source>
</evidence>
<keyword evidence="3" id="KW-1185">Reference proteome</keyword>